<protein>
    <submittedName>
        <fullName evidence="2">DUF2254 domain-containing protein</fullName>
    </submittedName>
</protein>
<dbReference type="OrthoDB" id="2955631at2"/>
<evidence type="ECO:0000313" key="3">
    <source>
        <dbReference type="Proteomes" id="UP000013165"/>
    </source>
</evidence>
<dbReference type="Proteomes" id="UP000013165">
    <property type="component" value="Unassembled WGS sequence"/>
</dbReference>
<keyword evidence="1" id="KW-1133">Transmembrane helix</keyword>
<feature type="transmembrane region" description="Helical" evidence="1">
    <location>
        <begin position="65"/>
        <end position="87"/>
    </location>
</feature>
<dbReference type="Pfam" id="PF10011">
    <property type="entry name" value="DUF2254"/>
    <property type="match status" value="1"/>
</dbReference>
<dbReference type="HOGENOM" id="CLU_032303_0_0_6"/>
<feature type="transmembrane region" description="Helical" evidence="1">
    <location>
        <begin position="138"/>
        <end position="159"/>
    </location>
</feature>
<evidence type="ECO:0000313" key="2">
    <source>
        <dbReference type="EMBL" id="ENO15993.1"/>
    </source>
</evidence>
<reference evidence="2 3" key="1">
    <citation type="journal article" date="2013" name="Genome Announc.">
        <title>Genome Sequence of the Polycyclic Aromatic Hydrocarbon-Degrading Bacterium Strain Marinobacter nanhaiticus D15-8WT.</title>
        <authorList>
            <person name="Cui Z."/>
            <person name="Gao W."/>
            <person name="Li Q."/>
            <person name="Xu G."/>
            <person name="Zheng L."/>
        </authorList>
    </citation>
    <scope>NUCLEOTIDE SEQUENCE [LARGE SCALE GENOMIC DNA]</scope>
    <source>
        <strain evidence="2 3">D15-8W</strain>
    </source>
</reference>
<dbReference type="AlphaFoldDB" id="N6X4I6"/>
<dbReference type="RefSeq" id="WP_004580283.1">
    <property type="nucleotide sequence ID" value="NZ_AP028878.1"/>
</dbReference>
<feature type="transmembrane region" description="Helical" evidence="1">
    <location>
        <begin position="108"/>
        <end position="126"/>
    </location>
</feature>
<organism evidence="2 3">
    <name type="scientific">Marinobacter nanhaiticus D15-8W</name>
    <dbReference type="NCBI Taxonomy" id="626887"/>
    <lineage>
        <taxon>Bacteria</taxon>
        <taxon>Pseudomonadati</taxon>
        <taxon>Pseudomonadota</taxon>
        <taxon>Gammaproteobacteria</taxon>
        <taxon>Pseudomonadales</taxon>
        <taxon>Marinobacteraceae</taxon>
        <taxon>Marinobacter</taxon>
    </lineage>
</organism>
<keyword evidence="3" id="KW-1185">Reference proteome</keyword>
<comment type="caution">
    <text evidence="2">The sequence shown here is derived from an EMBL/GenBank/DDBJ whole genome shotgun (WGS) entry which is preliminary data.</text>
</comment>
<gene>
    <name evidence="2" type="ORF">J057_11591</name>
</gene>
<name>N6X4I6_9GAMM</name>
<dbReference type="eggNOG" id="COG4325">
    <property type="taxonomic scope" value="Bacteria"/>
</dbReference>
<sequence>MRMGQLAGEMQFYLNRFGEKLWVKPLAACVLSIFGALLARAANETGLDQYVPDITAESVETLLSIMASSMMVIATLAVGSMVAAYSSASNTASPRAFPLVLADDISQFALSAFIGTFIYSLVGLVAAKNSYFDAGGRFVLFSLTVLVFCIVILTFVTWIDRIARLGRLEMIIGKVARATGTALDGRKAKPHMGGMPAHSVKDGRAIYTRRVGYLQHIDIHGLQRLAEDMDGHITVAAMPGMCIAPDTPLAYVQGGSGGQGAWNADDVIAKFQIGKTRTFDEDPRYGFVVLSQIACRALSPAVNDPGTAIDVLTHSLDLLNRLQEPVSGEKAVEAECTRVMVPALDVNDLFDDAFTAIGRDGAGSIEVATHFQKVLCSLRATGDAATRTAAAHHARRALALSDNEAALLPEDRERLRAICERDDG</sequence>
<dbReference type="PATRIC" id="fig|626887.3.peg.2326"/>
<dbReference type="InterPro" id="IPR018723">
    <property type="entry name" value="DUF2254_membrane"/>
</dbReference>
<proteinExistence type="predicted"/>
<keyword evidence="1" id="KW-0472">Membrane</keyword>
<accession>N6X4I6</accession>
<dbReference type="EMBL" id="APLQ01000011">
    <property type="protein sequence ID" value="ENO15993.1"/>
    <property type="molecule type" value="Genomic_DNA"/>
</dbReference>
<evidence type="ECO:0000256" key="1">
    <source>
        <dbReference type="SAM" id="Phobius"/>
    </source>
</evidence>
<keyword evidence="1" id="KW-0812">Transmembrane</keyword>